<reference evidence="1" key="1">
    <citation type="submission" date="2018-05" db="EMBL/GenBank/DDBJ databases">
        <authorList>
            <person name="Lanie J.A."/>
            <person name="Ng W.-L."/>
            <person name="Kazmierczak K.M."/>
            <person name="Andrzejewski T.M."/>
            <person name="Davidsen T.M."/>
            <person name="Wayne K.J."/>
            <person name="Tettelin H."/>
            <person name="Glass J.I."/>
            <person name="Rusch D."/>
            <person name="Podicherti R."/>
            <person name="Tsui H.-C.T."/>
            <person name="Winkler M.E."/>
        </authorList>
    </citation>
    <scope>NUCLEOTIDE SEQUENCE</scope>
</reference>
<dbReference type="AlphaFoldDB" id="A0A382ZAG6"/>
<name>A0A382ZAG6_9ZZZZ</name>
<gene>
    <name evidence="1" type="ORF">METZ01_LOCUS445348</name>
</gene>
<sequence>VLEDELDAFEAEFAAQQAKRTTMHFRKY</sequence>
<dbReference type="EMBL" id="UINC01182340">
    <property type="protein sequence ID" value="SVD92494.1"/>
    <property type="molecule type" value="Genomic_DNA"/>
</dbReference>
<proteinExistence type="predicted"/>
<organism evidence="1">
    <name type="scientific">marine metagenome</name>
    <dbReference type="NCBI Taxonomy" id="408172"/>
    <lineage>
        <taxon>unclassified sequences</taxon>
        <taxon>metagenomes</taxon>
        <taxon>ecological metagenomes</taxon>
    </lineage>
</organism>
<protein>
    <submittedName>
        <fullName evidence="1">Uncharacterized protein</fullName>
    </submittedName>
</protein>
<feature type="non-terminal residue" evidence="1">
    <location>
        <position position="1"/>
    </location>
</feature>
<accession>A0A382ZAG6</accession>
<evidence type="ECO:0000313" key="1">
    <source>
        <dbReference type="EMBL" id="SVD92494.1"/>
    </source>
</evidence>